<dbReference type="SMART" id="SM00432">
    <property type="entry name" value="MADS"/>
    <property type="match status" value="1"/>
</dbReference>
<dbReference type="EnsemblPlants" id="Solyc03g019720.3.1">
    <property type="protein sequence ID" value="Solyc03g019720.3.1"/>
    <property type="gene ID" value="Solyc03g019720.3"/>
</dbReference>
<reference evidence="10" key="1">
    <citation type="journal article" date="2012" name="Nature">
        <title>The tomato genome sequence provides insights into fleshy fruit evolution.</title>
        <authorList>
            <consortium name="Tomato Genome Consortium"/>
        </authorList>
    </citation>
    <scope>NUCLEOTIDE SEQUENCE [LARGE SCALE GENOMIC DNA]</scope>
    <source>
        <strain evidence="10">cv. Heinz 1706</strain>
    </source>
</reference>
<protein>
    <submittedName>
        <fullName evidence="10">Uncharacterized protein</fullName>
    </submittedName>
</protein>
<comment type="similarity">
    <text evidence="6">Belongs to the gamma-class carbonic anhydrase family.</text>
</comment>
<evidence type="ECO:0000313" key="10">
    <source>
        <dbReference type="EnsemblPlants" id="Solyc03g019720.3.1"/>
    </source>
</evidence>
<evidence type="ECO:0000256" key="5">
    <source>
        <dbReference type="ARBA" id="ARBA00023242"/>
    </source>
</evidence>
<dbReference type="FunCoup" id="A0A3Q7FGU8">
    <property type="interactions" value="925"/>
</dbReference>
<keyword evidence="3" id="KW-0238">DNA-binding</keyword>
<dbReference type="PROSITE" id="PS50066">
    <property type="entry name" value="MADS_BOX_2"/>
    <property type="match status" value="1"/>
</dbReference>
<dbReference type="GO" id="GO:0003700">
    <property type="term" value="F:DNA-binding transcription factor activity"/>
    <property type="evidence" value="ECO:0007669"/>
    <property type="project" value="InterPro"/>
</dbReference>
<dbReference type="GO" id="GO:0005634">
    <property type="term" value="C:nucleus"/>
    <property type="evidence" value="ECO:0007669"/>
    <property type="project" value="UniProtKB-SubCell"/>
</dbReference>
<keyword evidence="2" id="KW-0805">Transcription regulation</keyword>
<dbReference type="Pfam" id="PF01486">
    <property type="entry name" value="K-box"/>
    <property type="match status" value="1"/>
</dbReference>
<dbReference type="GO" id="GO:0031966">
    <property type="term" value="C:mitochondrial membrane"/>
    <property type="evidence" value="ECO:0000318"/>
    <property type="project" value="GO_Central"/>
</dbReference>
<dbReference type="InterPro" id="IPR011004">
    <property type="entry name" value="Trimer_LpxA-like_sf"/>
</dbReference>
<evidence type="ECO:0000256" key="3">
    <source>
        <dbReference type="ARBA" id="ARBA00023125"/>
    </source>
</evidence>
<evidence type="ECO:0000256" key="1">
    <source>
        <dbReference type="ARBA" id="ARBA00004123"/>
    </source>
</evidence>
<name>A0A3Q7FGU8_SOLLC</name>
<dbReference type="STRING" id="4081.A0A3Q7FGU8"/>
<proteinExistence type="inferred from homology"/>
<dbReference type="InterPro" id="IPR002487">
    <property type="entry name" value="TF_Kbox"/>
</dbReference>
<feature type="domain" description="MADS-box" evidence="8">
    <location>
        <begin position="1"/>
        <end position="61"/>
    </location>
</feature>
<dbReference type="InParanoid" id="A0A3Q7FGU8"/>
<dbReference type="Proteomes" id="UP000004994">
    <property type="component" value="Chromosome 3"/>
</dbReference>
<dbReference type="SUPFAM" id="SSF51161">
    <property type="entry name" value="Trimeric LpxA-like enzymes"/>
    <property type="match status" value="1"/>
</dbReference>
<feature type="domain" description="K-box" evidence="9">
    <location>
        <begin position="86"/>
        <end position="181"/>
    </location>
</feature>
<reference evidence="10" key="2">
    <citation type="submission" date="2019-01" db="UniProtKB">
        <authorList>
            <consortium name="EnsemblPlants"/>
        </authorList>
    </citation>
    <scope>IDENTIFICATION</scope>
    <source>
        <strain evidence="10">cv. Heinz 1706</strain>
    </source>
</reference>
<evidence type="ECO:0000259" key="8">
    <source>
        <dbReference type="PROSITE" id="PS50066"/>
    </source>
</evidence>
<dbReference type="GO" id="GO:0045271">
    <property type="term" value="C:respiratory chain complex I"/>
    <property type="evidence" value="ECO:0000318"/>
    <property type="project" value="GO_Central"/>
</dbReference>
<dbReference type="PROSITE" id="PS51297">
    <property type="entry name" value="K_BOX"/>
    <property type="match status" value="1"/>
</dbReference>
<dbReference type="CDD" id="cd00265">
    <property type="entry name" value="MADS_MEF2_like"/>
    <property type="match status" value="1"/>
</dbReference>
<evidence type="ECO:0000256" key="4">
    <source>
        <dbReference type="ARBA" id="ARBA00023163"/>
    </source>
</evidence>
<accession>A0A3Q7FGU8</accession>
<comment type="subcellular location">
    <subcellularLocation>
        <location evidence="7">Mitochondrion membrane</location>
        <topology evidence="7">Peripheral membrane protein</topology>
        <orientation evidence="7">Matrix side</orientation>
    </subcellularLocation>
    <subcellularLocation>
        <location evidence="1">Nucleus</location>
    </subcellularLocation>
</comment>
<evidence type="ECO:0000313" key="11">
    <source>
        <dbReference type="Proteomes" id="UP000004994"/>
    </source>
</evidence>
<dbReference type="PRINTS" id="PR00404">
    <property type="entry name" value="MADSDOMAIN"/>
</dbReference>
<keyword evidence="4" id="KW-0804">Transcription</keyword>
<dbReference type="PANTHER" id="PTHR13061">
    <property type="entry name" value="DYNACTIN SUBUNIT P25"/>
    <property type="match status" value="1"/>
</dbReference>
<dbReference type="GO" id="GO:0000977">
    <property type="term" value="F:RNA polymerase II transcription regulatory region sequence-specific DNA binding"/>
    <property type="evidence" value="ECO:0007669"/>
    <property type="project" value="InterPro"/>
</dbReference>
<dbReference type="PaxDb" id="4081-Solyc03g019720.2.1"/>
<organism evidence="10">
    <name type="scientific">Solanum lycopersicum</name>
    <name type="common">Tomato</name>
    <name type="synonym">Lycopersicon esculentum</name>
    <dbReference type="NCBI Taxonomy" id="4081"/>
    <lineage>
        <taxon>Eukaryota</taxon>
        <taxon>Viridiplantae</taxon>
        <taxon>Streptophyta</taxon>
        <taxon>Embryophyta</taxon>
        <taxon>Tracheophyta</taxon>
        <taxon>Spermatophyta</taxon>
        <taxon>Magnoliopsida</taxon>
        <taxon>eudicotyledons</taxon>
        <taxon>Gunneridae</taxon>
        <taxon>Pentapetalae</taxon>
        <taxon>asterids</taxon>
        <taxon>lamiids</taxon>
        <taxon>Solanales</taxon>
        <taxon>Solanaceae</taxon>
        <taxon>Solanoideae</taxon>
        <taxon>Solaneae</taxon>
        <taxon>Solanum</taxon>
        <taxon>Solanum subgen. Lycopersicon</taxon>
    </lineage>
</organism>
<dbReference type="Gene3D" id="2.160.10.10">
    <property type="entry name" value="Hexapeptide repeat proteins"/>
    <property type="match status" value="1"/>
</dbReference>
<dbReference type="Gramene" id="Solyc03g019720.3.1">
    <property type="protein sequence ID" value="Solyc03g019720.3.1"/>
    <property type="gene ID" value="Solyc03g019720.3"/>
</dbReference>
<keyword evidence="5" id="KW-0539">Nucleus</keyword>
<dbReference type="AlphaFoldDB" id="A0A3Q7FGU8"/>
<dbReference type="CDD" id="cd04645">
    <property type="entry name" value="LbH_gamma_CA_like"/>
    <property type="match status" value="1"/>
</dbReference>
<evidence type="ECO:0000256" key="2">
    <source>
        <dbReference type="ARBA" id="ARBA00023015"/>
    </source>
</evidence>
<dbReference type="GO" id="GO:0046983">
    <property type="term" value="F:protein dimerization activity"/>
    <property type="evidence" value="ECO:0007669"/>
    <property type="project" value="InterPro"/>
</dbReference>
<dbReference type="Gene3D" id="3.40.1810.10">
    <property type="entry name" value="Transcription factor, MADS-box"/>
    <property type="match status" value="1"/>
</dbReference>
<dbReference type="PANTHER" id="PTHR13061:SF29">
    <property type="entry name" value="GAMMA CARBONIC ANHYDRASE-LIKE 1, MITOCHONDRIAL-RELATED"/>
    <property type="match status" value="1"/>
</dbReference>
<evidence type="ECO:0000256" key="6">
    <source>
        <dbReference type="ARBA" id="ARBA00023595"/>
    </source>
</evidence>
<dbReference type="InterPro" id="IPR047324">
    <property type="entry name" value="LbH_gamma_CA-like"/>
</dbReference>
<evidence type="ECO:0000259" key="9">
    <source>
        <dbReference type="PROSITE" id="PS51297"/>
    </source>
</evidence>
<dbReference type="InterPro" id="IPR033896">
    <property type="entry name" value="MEF2-like_N"/>
</dbReference>
<dbReference type="Pfam" id="PF00319">
    <property type="entry name" value="SRF-TF"/>
    <property type="match status" value="1"/>
</dbReference>
<dbReference type="InterPro" id="IPR050484">
    <property type="entry name" value="Transf_Hexapept/Carb_Anhydrase"/>
</dbReference>
<dbReference type="SUPFAM" id="SSF55455">
    <property type="entry name" value="SRF-like"/>
    <property type="match status" value="1"/>
</dbReference>
<evidence type="ECO:0000256" key="7">
    <source>
        <dbReference type="ARBA" id="ARBA00034694"/>
    </source>
</evidence>
<keyword evidence="11" id="KW-1185">Reference proteome</keyword>
<dbReference type="InterPro" id="IPR002100">
    <property type="entry name" value="TF_MADSbox"/>
</dbReference>
<dbReference type="GO" id="GO:0045944">
    <property type="term" value="P:positive regulation of transcription by RNA polymerase II"/>
    <property type="evidence" value="ECO:0007669"/>
    <property type="project" value="InterPro"/>
</dbReference>
<sequence length="469" mass="52623">MGRGKVELKRIENQTNRQVTFSKRRNGLLKKAYELSILCDAEVALLLFSPSGKAYHFASHDIERTILRYKNEVGLSKNSDQGPRAMEVWRTKIDDMTRTIHELEARDKHFAGEELSNLGMKELKQLERQLRVGVERIRSKKHKILHEENIHLQKQVKLYEVEGSSRILDTNPTPLEENEKYLQVHDSIESFHFTSICELAKIPLSISDAQKPLQKSAMATLGRLSRRVIASTISGHLRHHQSHNLIRRSLATEAQAAINESPDRVKWDYRGQRRIIPLGQWAPKIAVDAYVAPNVVLAGQVTVCDGASVWNGAVLRGDLNKITVGFCSSIQEKCVVHAAWSSPTGLPAETVVDRYVTVGAYCLLRSCTIEPECIIGQHSILMEGSLVETNSILEAGSVLPPGRRIPSGELWAGNPARFVRTLTHEEIKEIPKLSTAINDLANAHHSEFLPYSTVYLEVEKLKKSFGISI</sequence>
<dbReference type="InterPro" id="IPR036879">
    <property type="entry name" value="TF_MADSbox_sf"/>
</dbReference>